<evidence type="ECO:0000256" key="3">
    <source>
        <dbReference type="ARBA" id="ARBA00022679"/>
    </source>
</evidence>
<dbReference type="GO" id="GO:0043161">
    <property type="term" value="P:proteasome-mediated ubiquitin-dependent protein catabolic process"/>
    <property type="evidence" value="ECO:0007669"/>
    <property type="project" value="TreeGrafter"/>
</dbReference>
<proteinExistence type="predicted"/>
<evidence type="ECO:0000256" key="1">
    <source>
        <dbReference type="ARBA" id="ARBA00000900"/>
    </source>
</evidence>
<dbReference type="EMBL" id="JRNQ01000002">
    <property type="protein sequence ID" value="KGF45917.1"/>
    <property type="molecule type" value="Genomic_DNA"/>
</dbReference>
<dbReference type="GO" id="GO:0005737">
    <property type="term" value="C:cytoplasm"/>
    <property type="evidence" value="ECO:0007669"/>
    <property type="project" value="TreeGrafter"/>
</dbReference>
<dbReference type="Pfam" id="PF13181">
    <property type="entry name" value="TPR_8"/>
    <property type="match status" value="2"/>
</dbReference>
<dbReference type="InterPro" id="IPR019734">
    <property type="entry name" value="TPR_rpt"/>
</dbReference>
<reference evidence="8 9" key="1">
    <citation type="submission" date="2014-07" db="EMBL/GenBank/DDBJ databases">
        <authorList>
            <person name="McCorrison J."/>
            <person name="Sanka R."/>
            <person name="Torralba M."/>
            <person name="Gillis M."/>
            <person name="Haft D.H."/>
            <person name="Methe B."/>
            <person name="Sutton G."/>
            <person name="Nelson K.E."/>
        </authorList>
    </citation>
    <scope>NUCLEOTIDE SEQUENCE [LARGE SCALE GENOMIC DNA]</scope>
    <source>
        <strain evidence="8 9">DNF00320</strain>
    </source>
</reference>
<dbReference type="SMART" id="SM00028">
    <property type="entry name" value="TPR"/>
    <property type="match status" value="6"/>
</dbReference>
<keyword evidence="4" id="KW-0677">Repeat</keyword>
<organism evidence="8 9">
    <name type="scientific">Prevotella bivia DNF00320</name>
    <dbReference type="NCBI Taxonomy" id="1401068"/>
    <lineage>
        <taxon>Bacteria</taxon>
        <taxon>Pseudomonadati</taxon>
        <taxon>Bacteroidota</taxon>
        <taxon>Bacteroidia</taxon>
        <taxon>Bacteroidales</taxon>
        <taxon>Prevotellaceae</taxon>
        <taxon>Prevotella</taxon>
    </lineage>
</organism>
<keyword evidence="5" id="KW-0833">Ubl conjugation pathway</keyword>
<dbReference type="GO" id="GO:0045862">
    <property type="term" value="P:positive regulation of proteolysis"/>
    <property type="evidence" value="ECO:0007669"/>
    <property type="project" value="TreeGrafter"/>
</dbReference>
<comment type="catalytic activity">
    <reaction evidence="1">
        <text>S-ubiquitinyl-[E2 ubiquitin-conjugating enzyme]-L-cysteine + [acceptor protein]-L-lysine = [E2 ubiquitin-conjugating enzyme]-L-cysteine + N(6)-ubiquitinyl-[acceptor protein]-L-lysine.</text>
        <dbReference type="EC" id="2.3.2.27"/>
    </reaction>
</comment>
<name>A0A096BT75_9BACT</name>
<dbReference type="PANTHER" id="PTHR46803">
    <property type="entry name" value="E3 UBIQUITIN-PROTEIN LIGASE CHIP"/>
    <property type="match status" value="1"/>
</dbReference>
<evidence type="ECO:0000313" key="9">
    <source>
        <dbReference type="Proteomes" id="UP000029525"/>
    </source>
</evidence>
<comment type="caution">
    <text evidence="8">The sequence shown here is derived from an EMBL/GenBank/DDBJ whole genome shotgun (WGS) entry which is preliminary data.</text>
</comment>
<evidence type="ECO:0000313" key="8">
    <source>
        <dbReference type="EMBL" id="KGF45917.1"/>
    </source>
</evidence>
<dbReference type="EC" id="2.3.2.27" evidence="2"/>
<keyword evidence="3" id="KW-0808">Transferase</keyword>
<evidence type="ECO:0000256" key="4">
    <source>
        <dbReference type="ARBA" id="ARBA00022737"/>
    </source>
</evidence>
<dbReference type="PANTHER" id="PTHR46803:SF2">
    <property type="entry name" value="E3 UBIQUITIN-PROTEIN LIGASE CHIP"/>
    <property type="match status" value="1"/>
</dbReference>
<sequence>MNMKHLTFIFLLSLFSSLSTLANIDPYMQFLQKGDSCLADYNYKSAMEFYEKAIALKSNYATPKIRLAECHYKRGNYPACELILEKAAFFNKDSLTHEALREMFYCKAYNSAYEAQILWGSILLERYPYDGDIVAALAGVYNNDEILLPAKAVDLTEMYLTGDPDNIAVLSRNAYAHYLGKNYSTAVMRYNKIVELGDSSVNTNYYLGMSHWRLHEYEEAKDCLIKAVEMNKYESAGMIYHLGQACFEGKYYDEAIKYLQMAKEKFTPSKAVMTIINQDIGDACRQKGMYLEAITAYKDAINLNYELMDHIIFYQISSCYDKLGDKVNSKKYLEKM</sequence>
<dbReference type="Pfam" id="PF13432">
    <property type="entry name" value="TPR_16"/>
    <property type="match status" value="1"/>
</dbReference>
<dbReference type="GO" id="GO:0000209">
    <property type="term" value="P:protein polyubiquitination"/>
    <property type="evidence" value="ECO:0007669"/>
    <property type="project" value="TreeGrafter"/>
</dbReference>
<feature type="signal peptide" evidence="7">
    <location>
        <begin position="1"/>
        <end position="22"/>
    </location>
</feature>
<dbReference type="InterPro" id="IPR011990">
    <property type="entry name" value="TPR-like_helical_dom_sf"/>
</dbReference>
<dbReference type="Gene3D" id="1.25.40.10">
    <property type="entry name" value="Tetratricopeptide repeat domain"/>
    <property type="match status" value="3"/>
</dbReference>
<keyword evidence="6" id="KW-0802">TPR repeat</keyword>
<evidence type="ECO:0000256" key="5">
    <source>
        <dbReference type="ARBA" id="ARBA00022786"/>
    </source>
</evidence>
<feature type="chain" id="PRO_5001917521" description="RING-type E3 ubiquitin transferase" evidence="7">
    <location>
        <begin position="23"/>
        <end position="336"/>
    </location>
</feature>
<evidence type="ECO:0000256" key="2">
    <source>
        <dbReference type="ARBA" id="ARBA00012483"/>
    </source>
</evidence>
<accession>A0A096BT75</accession>
<dbReference type="SUPFAM" id="SSF48452">
    <property type="entry name" value="TPR-like"/>
    <property type="match status" value="2"/>
</dbReference>
<dbReference type="Pfam" id="PF14559">
    <property type="entry name" value="TPR_19"/>
    <property type="match status" value="1"/>
</dbReference>
<dbReference type="AlphaFoldDB" id="A0A096BT75"/>
<dbReference type="GO" id="GO:0061630">
    <property type="term" value="F:ubiquitin protein ligase activity"/>
    <property type="evidence" value="ECO:0007669"/>
    <property type="project" value="UniProtKB-EC"/>
</dbReference>
<evidence type="ECO:0000256" key="6">
    <source>
        <dbReference type="PROSITE-ProRule" id="PRU00339"/>
    </source>
</evidence>
<feature type="repeat" description="TPR" evidence="6">
    <location>
        <begin position="201"/>
        <end position="234"/>
    </location>
</feature>
<dbReference type="Proteomes" id="UP000029525">
    <property type="component" value="Unassembled WGS sequence"/>
</dbReference>
<protein>
    <recommendedName>
        <fullName evidence="2">RING-type E3 ubiquitin transferase</fullName>
        <ecNumber evidence="2">2.3.2.27</ecNumber>
    </recommendedName>
</protein>
<dbReference type="GO" id="GO:0051087">
    <property type="term" value="F:protein-folding chaperone binding"/>
    <property type="evidence" value="ECO:0007669"/>
    <property type="project" value="TreeGrafter"/>
</dbReference>
<evidence type="ECO:0000256" key="7">
    <source>
        <dbReference type="SAM" id="SignalP"/>
    </source>
</evidence>
<dbReference type="GO" id="GO:0071218">
    <property type="term" value="P:cellular response to misfolded protein"/>
    <property type="evidence" value="ECO:0007669"/>
    <property type="project" value="TreeGrafter"/>
</dbReference>
<gene>
    <name evidence="8" type="ORF">HMPREF0647_00500</name>
</gene>
<dbReference type="OrthoDB" id="1075870at2"/>
<keyword evidence="7" id="KW-0732">Signal</keyword>
<dbReference type="PROSITE" id="PS50005">
    <property type="entry name" value="TPR"/>
    <property type="match status" value="1"/>
</dbReference>
<dbReference type="GO" id="GO:0006515">
    <property type="term" value="P:protein quality control for misfolded or incompletely synthesized proteins"/>
    <property type="evidence" value="ECO:0007669"/>
    <property type="project" value="TreeGrafter"/>
</dbReference>